<name>A0A443RKW4_9ACAR</name>
<dbReference type="InterPro" id="IPR004087">
    <property type="entry name" value="KH_dom"/>
</dbReference>
<comment type="function">
    <text evidence="16">Necessary for the ATP-dependent first step of spliceosome assembly. Binds to the intron branch point sequence (BPS) 5'-UACUAAC-3' of the pre-mRNA. May act as transcription repressor.</text>
</comment>
<dbReference type="OrthoDB" id="10021397at2759"/>
<dbReference type="Gene3D" id="4.10.60.10">
    <property type="entry name" value="Zinc finger, CCHC-type"/>
    <property type="match status" value="1"/>
</dbReference>
<dbReference type="AlphaFoldDB" id="A0A443RKW4"/>
<evidence type="ECO:0000259" key="21">
    <source>
        <dbReference type="PROSITE" id="PS50158"/>
    </source>
</evidence>
<dbReference type="InterPro" id="IPR001878">
    <property type="entry name" value="Znf_CCHC"/>
</dbReference>
<evidence type="ECO:0000256" key="14">
    <source>
        <dbReference type="ARBA" id="ARBA00023187"/>
    </source>
</evidence>
<feature type="region of interest" description="Disordered" evidence="20">
    <location>
        <begin position="346"/>
        <end position="417"/>
    </location>
</feature>
<keyword evidence="4" id="KW-0597">Phosphoprotein</keyword>
<dbReference type="InterPro" id="IPR055256">
    <property type="entry name" value="KH_1_KHDC4/BBP-like"/>
</dbReference>
<evidence type="ECO:0000256" key="5">
    <source>
        <dbReference type="ARBA" id="ARBA00022664"/>
    </source>
</evidence>
<dbReference type="PANTHER" id="PTHR11208">
    <property type="entry name" value="RNA-BINDING PROTEIN RELATED"/>
    <property type="match status" value="1"/>
</dbReference>
<evidence type="ECO:0000256" key="12">
    <source>
        <dbReference type="ARBA" id="ARBA00023015"/>
    </source>
</evidence>
<dbReference type="GO" id="GO:0003729">
    <property type="term" value="F:mRNA binding"/>
    <property type="evidence" value="ECO:0007669"/>
    <property type="project" value="TreeGrafter"/>
</dbReference>
<dbReference type="PANTHER" id="PTHR11208:SF45">
    <property type="entry name" value="SPLICING FACTOR 1"/>
    <property type="match status" value="1"/>
</dbReference>
<feature type="compositionally biased region" description="Pro residues" evidence="20">
    <location>
        <begin position="550"/>
        <end position="561"/>
    </location>
</feature>
<dbReference type="Pfam" id="PF16275">
    <property type="entry name" value="SF1-HH"/>
    <property type="match status" value="1"/>
</dbReference>
<keyword evidence="15 19" id="KW-0539">Nucleus</keyword>
<dbReference type="InterPro" id="IPR045071">
    <property type="entry name" value="BBP-like"/>
</dbReference>
<evidence type="ECO:0000256" key="20">
    <source>
        <dbReference type="SAM" id="MobiDB-lite"/>
    </source>
</evidence>
<proteinExistence type="inferred from homology"/>
<evidence type="ECO:0000256" key="17">
    <source>
        <dbReference type="PROSITE-ProRule" id="PRU00047"/>
    </source>
</evidence>
<organism evidence="22 23">
    <name type="scientific">Dinothrombium tinctorium</name>
    <dbReference type="NCBI Taxonomy" id="1965070"/>
    <lineage>
        <taxon>Eukaryota</taxon>
        <taxon>Metazoa</taxon>
        <taxon>Ecdysozoa</taxon>
        <taxon>Arthropoda</taxon>
        <taxon>Chelicerata</taxon>
        <taxon>Arachnida</taxon>
        <taxon>Acari</taxon>
        <taxon>Acariformes</taxon>
        <taxon>Trombidiformes</taxon>
        <taxon>Prostigmata</taxon>
        <taxon>Anystina</taxon>
        <taxon>Parasitengona</taxon>
        <taxon>Trombidioidea</taxon>
        <taxon>Trombidiidae</taxon>
        <taxon>Dinothrombium</taxon>
    </lineage>
</organism>
<dbReference type="Pfam" id="PF00098">
    <property type="entry name" value="zf-CCHC"/>
    <property type="match status" value="1"/>
</dbReference>
<dbReference type="InterPro" id="IPR036875">
    <property type="entry name" value="Znf_CCHC_sf"/>
</dbReference>
<keyword evidence="3" id="KW-0678">Repressor</keyword>
<dbReference type="SUPFAM" id="SSF54791">
    <property type="entry name" value="Eukaryotic type KH-domain (KH-domain type I)"/>
    <property type="match status" value="1"/>
</dbReference>
<accession>A0A443RKW4</accession>
<dbReference type="PRINTS" id="PR01217">
    <property type="entry name" value="PRICHEXTENSN"/>
</dbReference>
<evidence type="ECO:0000256" key="19">
    <source>
        <dbReference type="RuleBase" id="RU367126"/>
    </source>
</evidence>
<dbReference type="Pfam" id="PF22675">
    <property type="entry name" value="KH-I_KHDC4-BBP"/>
    <property type="match status" value="1"/>
</dbReference>
<dbReference type="SUPFAM" id="SSF57756">
    <property type="entry name" value="Retrovirus zinc finger-like domains"/>
    <property type="match status" value="1"/>
</dbReference>
<feature type="region of interest" description="Disordered" evidence="20">
    <location>
        <begin position="471"/>
        <end position="561"/>
    </location>
</feature>
<keyword evidence="14 19" id="KW-0508">mRNA splicing</keyword>
<feature type="region of interest" description="Disordered" evidence="20">
    <location>
        <begin position="92"/>
        <end position="113"/>
    </location>
</feature>
<evidence type="ECO:0000256" key="1">
    <source>
        <dbReference type="ARBA" id="ARBA00004123"/>
    </source>
</evidence>
<feature type="compositionally biased region" description="Low complexity" evidence="20">
    <location>
        <begin position="24"/>
        <end position="33"/>
    </location>
</feature>
<dbReference type="Gene3D" id="6.10.140.1790">
    <property type="match status" value="1"/>
</dbReference>
<feature type="compositionally biased region" description="Pro residues" evidence="20">
    <location>
        <begin position="486"/>
        <end position="503"/>
    </location>
</feature>
<keyword evidence="13" id="KW-0804">Transcription</keyword>
<dbReference type="SMART" id="SM00322">
    <property type="entry name" value="KH"/>
    <property type="match status" value="1"/>
</dbReference>
<dbReference type="GO" id="GO:0005681">
    <property type="term" value="C:spliceosomal complex"/>
    <property type="evidence" value="ECO:0007669"/>
    <property type="project" value="UniProtKB-KW"/>
</dbReference>
<feature type="region of interest" description="Disordered" evidence="20">
    <location>
        <begin position="1"/>
        <end position="65"/>
    </location>
</feature>
<protein>
    <recommendedName>
        <fullName evidence="19">Branchpoint-bridging protein</fullName>
    </recommendedName>
</protein>
<keyword evidence="9 19" id="KW-0862">Zinc</keyword>
<dbReference type="FunFam" id="3.30.1370.10:FF:000016">
    <property type="entry name" value="Putative splicing factor 1"/>
    <property type="match status" value="1"/>
</dbReference>
<dbReference type="STRING" id="1965070.A0A443RKW4"/>
<evidence type="ECO:0000256" key="10">
    <source>
        <dbReference type="ARBA" id="ARBA00022884"/>
    </source>
</evidence>
<evidence type="ECO:0000256" key="16">
    <source>
        <dbReference type="ARBA" id="ARBA00055181"/>
    </source>
</evidence>
<keyword evidence="8 17" id="KW-0863">Zinc-finger</keyword>
<evidence type="ECO:0000256" key="3">
    <source>
        <dbReference type="ARBA" id="ARBA00022491"/>
    </source>
</evidence>
<dbReference type="FunFam" id="4.10.60.10:FF:000031">
    <property type="entry name" value="splicing factor 1"/>
    <property type="match status" value="1"/>
</dbReference>
<dbReference type="PROSITE" id="PS50084">
    <property type="entry name" value="KH_TYPE_1"/>
    <property type="match status" value="1"/>
</dbReference>
<dbReference type="GO" id="GO:0008270">
    <property type="term" value="F:zinc ion binding"/>
    <property type="evidence" value="ECO:0007669"/>
    <property type="project" value="UniProtKB-UniRule"/>
</dbReference>
<comment type="subcellular location">
    <subcellularLocation>
        <location evidence="1 19">Nucleus</location>
    </subcellularLocation>
</comment>
<dbReference type="InterPro" id="IPR032570">
    <property type="entry name" value="SF1-HH"/>
</dbReference>
<dbReference type="CDD" id="cd22382">
    <property type="entry name" value="KH-I_SF1"/>
    <property type="match status" value="1"/>
</dbReference>
<dbReference type="SMART" id="SM00343">
    <property type="entry name" value="ZnF_C2HC"/>
    <property type="match status" value="2"/>
</dbReference>
<dbReference type="GO" id="GO:0000398">
    <property type="term" value="P:mRNA splicing, via spliceosome"/>
    <property type="evidence" value="ECO:0007669"/>
    <property type="project" value="UniProtKB-UniRule"/>
</dbReference>
<keyword evidence="10 18" id="KW-0694">RNA-binding</keyword>
<evidence type="ECO:0000256" key="15">
    <source>
        <dbReference type="ARBA" id="ARBA00023242"/>
    </source>
</evidence>
<feature type="compositionally biased region" description="Low complexity" evidence="20">
    <location>
        <begin position="393"/>
        <end position="409"/>
    </location>
</feature>
<evidence type="ECO:0000256" key="6">
    <source>
        <dbReference type="ARBA" id="ARBA00022723"/>
    </source>
</evidence>
<comment type="function">
    <text evidence="19">Necessary for the splicing of pre-mRNA. Has a role in the recognition of the branch site (5'-UACUAAC-3'), the pyrimidine tract and the 3'-splice site at the 3'-end of introns.</text>
</comment>
<keyword evidence="5 19" id="KW-0507">mRNA processing</keyword>
<keyword evidence="7 19" id="KW-0747">Spliceosome</keyword>
<comment type="caution">
    <text evidence="22">The sequence shown here is derived from an EMBL/GenBank/DDBJ whole genome shotgun (WGS) entry which is preliminary data.</text>
</comment>
<sequence>MGKSHYEEQTNRGSKREFEYDANSNDSHSSSRSSEGDRKRKRKSRWGGGDNEKVIIPGMPTMLPTNLTPEQEKIYLLQLQIEEMSRRLRTGDLGIPVNPEERSPSPEPIYNNEGKRLNTREFRTRKKIEDERHALIQQMIQMNPGYKPPPDYKPPQQKISEKVLIPQEEYPDINFVGLLIGPRGNTLKAMEKETGAKIIIRGKGSVKEGKIGRKDGQPMPGEDEPLHAFITAGTHDSVAKAVAKIKEVIRQGIEVPESQNDLRRMQLRELALLNGTLRESDGPRCSNCGSTAHRSWQCPDKPNVTNNVICTNCGATGHISKDCKEKKTTGVTNQSKIDEEYMSLMAELGEGPPPPPKTGVSLSTSSLSSTGSTSTSAPRALLPAPTQTNSTHSQPLLPTPSLLPQSQQSNTWSRDNSQLMQQSFWSPMQPTAYGYGSTASVTSVGSEAYGSIASDSYSQIYSQAQSGSWMQQGMWGQPSTGSNIAPVPPPPLPPPPPPPPPPSTQASNAWSAYVSMQGVHQPPLPPGVVQPPPPPPPPPNSALTMSNLVIPPPPPPPPPSS</sequence>
<feature type="compositionally biased region" description="Low complexity" evidence="20">
    <location>
        <begin position="358"/>
        <end position="376"/>
    </location>
</feature>
<dbReference type="PROSITE" id="PS50158">
    <property type="entry name" value="ZF_CCHC"/>
    <property type="match status" value="1"/>
</dbReference>
<dbReference type="InterPro" id="IPR036612">
    <property type="entry name" value="KH_dom_type_1_sf"/>
</dbReference>
<evidence type="ECO:0000256" key="2">
    <source>
        <dbReference type="ARBA" id="ARBA00010382"/>
    </source>
</evidence>
<evidence type="ECO:0000256" key="13">
    <source>
        <dbReference type="ARBA" id="ARBA00023163"/>
    </source>
</evidence>
<dbReference type="Proteomes" id="UP000285301">
    <property type="component" value="Unassembled WGS sequence"/>
</dbReference>
<evidence type="ECO:0000256" key="7">
    <source>
        <dbReference type="ARBA" id="ARBA00022728"/>
    </source>
</evidence>
<evidence type="ECO:0000256" key="8">
    <source>
        <dbReference type="ARBA" id="ARBA00022771"/>
    </source>
</evidence>
<keyword evidence="6 19" id="KW-0479">Metal-binding</keyword>
<dbReference type="Gene3D" id="3.30.1370.10">
    <property type="entry name" value="K Homology domain, type 1"/>
    <property type="match status" value="1"/>
</dbReference>
<evidence type="ECO:0000256" key="18">
    <source>
        <dbReference type="PROSITE-ProRule" id="PRU00117"/>
    </source>
</evidence>
<evidence type="ECO:0000313" key="23">
    <source>
        <dbReference type="Proteomes" id="UP000285301"/>
    </source>
</evidence>
<feature type="compositionally biased region" description="Basic and acidic residues" evidence="20">
    <location>
        <begin position="1"/>
        <end position="19"/>
    </location>
</feature>
<gene>
    <name evidence="22" type="ORF">B4U79_02286</name>
</gene>
<dbReference type="GO" id="GO:0048024">
    <property type="term" value="P:regulation of mRNA splicing, via spliceosome"/>
    <property type="evidence" value="ECO:0007669"/>
    <property type="project" value="TreeGrafter"/>
</dbReference>
<keyword evidence="23" id="KW-1185">Reference proteome</keyword>
<comment type="similarity">
    <text evidence="2 19">Belongs to the BBP/SF1 family.</text>
</comment>
<feature type="domain" description="CCHC-type" evidence="21">
    <location>
        <begin position="310"/>
        <end position="325"/>
    </location>
</feature>
<reference evidence="22 23" key="1">
    <citation type="journal article" date="2018" name="Gigascience">
        <title>Genomes of trombidid mites reveal novel predicted allergens and laterally-transferred genes associated with secondary metabolism.</title>
        <authorList>
            <person name="Dong X."/>
            <person name="Chaisiri K."/>
            <person name="Xia D."/>
            <person name="Armstrong S.D."/>
            <person name="Fang Y."/>
            <person name="Donnelly M.J."/>
            <person name="Kadowaki T."/>
            <person name="McGarry J.W."/>
            <person name="Darby A.C."/>
            <person name="Makepeace B.L."/>
        </authorList>
    </citation>
    <scope>NUCLEOTIDE SEQUENCE [LARGE SCALE GENOMIC DNA]</scope>
    <source>
        <strain evidence="22">UoL-WK</strain>
    </source>
</reference>
<evidence type="ECO:0000256" key="11">
    <source>
        <dbReference type="ARBA" id="ARBA00022990"/>
    </source>
</evidence>
<dbReference type="GO" id="GO:0005654">
    <property type="term" value="C:nucleoplasm"/>
    <property type="evidence" value="ECO:0007669"/>
    <property type="project" value="UniProtKB-ARBA"/>
</dbReference>
<dbReference type="InterPro" id="IPR047086">
    <property type="entry name" value="SF1-HH_sf"/>
</dbReference>
<feature type="compositionally biased region" description="Pro residues" evidence="20">
    <location>
        <begin position="522"/>
        <end position="540"/>
    </location>
</feature>
<keyword evidence="12" id="KW-0805">Transcription regulation</keyword>
<keyword evidence="11" id="KW-0007">Acetylation</keyword>
<evidence type="ECO:0000313" key="22">
    <source>
        <dbReference type="EMBL" id="RWS15914.1"/>
    </source>
</evidence>
<evidence type="ECO:0000256" key="4">
    <source>
        <dbReference type="ARBA" id="ARBA00022553"/>
    </source>
</evidence>
<dbReference type="GO" id="GO:0045131">
    <property type="term" value="F:pre-mRNA branch point binding"/>
    <property type="evidence" value="ECO:0007669"/>
    <property type="project" value="UniProtKB-UniRule"/>
</dbReference>
<evidence type="ECO:0000256" key="9">
    <source>
        <dbReference type="ARBA" id="ARBA00022833"/>
    </source>
</evidence>
<dbReference type="EMBL" id="NCKU01000340">
    <property type="protein sequence ID" value="RWS15914.1"/>
    <property type="molecule type" value="Genomic_DNA"/>
</dbReference>